<keyword evidence="15" id="KW-0175">Coiled coil</keyword>
<comment type="subunit">
    <text evidence="13">F-type ATPases have 2 components, F(1) - the catalytic core - and F(0) - the membrane proton channel. F(1) has five subunits: alpha(3), beta(3), gamma(1), delta(1), epsilon(1). F(0) has three main subunits: a(1), b(2) and c(10-14). The alpha and beta chains form an alternating ring which encloses part of the gamma chain. F(1) is attached to F(0) by a central stalk formed by the gamma and epsilon chains, while a peripheral stalk is formed by the delta and b chains.</text>
</comment>
<accession>A0ABX0U3Z3</accession>
<evidence type="ECO:0000256" key="11">
    <source>
        <dbReference type="ARBA" id="ARBA00025614"/>
    </source>
</evidence>
<evidence type="ECO:0000256" key="9">
    <source>
        <dbReference type="ARBA" id="ARBA00023310"/>
    </source>
</evidence>
<keyword evidence="8 13" id="KW-0472">Membrane</keyword>
<comment type="function">
    <text evidence="10 13">F(1)F(0) ATP synthase produces ATP from ADP in the presence of a proton or sodium gradient. F-type ATPases consist of two structural domains, F(1) containing the extramembraneous catalytic core and F(0) containing the membrane proton channel, linked together by a central stalk and a peripheral stalk. During catalysis, ATP synthesis in the catalytic domain of F(1) is coupled via a rotary mechanism of the central stalk subunits to proton translocation.</text>
</comment>
<keyword evidence="7 13" id="KW-0406">Ion transport</keyword>
<keyword evidence="9 13" id="KW-0066">ATP synthesis</keyword>
<evidence type="ECO:0000256" key="13">
    <source>
        <dbReference type="HAMAP-Rule" id="MF_01398"/>
    </source>
</evidence>
<keyword evidence="6 13" id="KW-1133">Transmembrane helix</keyword>
<evidence type="ECO:0000256" key="15">
    <source>
        <dbReference type="SAM" id="Coils"/>
    </source>
</evidence>
<dbReference type="RefSeq" id="WP_140046745.1">
    <property type="nucleotide sequence ID" value="NZ_BAAAEV010000001.1"/>
</dbReference>
<feature type="coiled-coil region" evidence="15">
    <location>
        <begin position="55"/>
        <end position="97"/>
    </location>
</feature>
<proteinExistence type="inferred from homology"/>
<gene>
    <name evidence="13" type="primary">atpF</name>
    <name evidence="16" type="ORF">FHT01_001923</name>
</gene>
<evidence type="ECO:0000256" key="5">
    <source>
        <dbReference type="ARBA" id="ARBA00022781"/>
    </source>
</evidence>
<comment type="similarity">
    <text evidence="1 13 14">Belongs to the ATPase B chain family.</text>
</comment>
<dbReference type="Proteomes" id="UP000788153">
    <property type="component" value="Unassembled WGS sequence"/>
</dbReference>
<name>A0ABX0U3Z3_9SPHN</name>
<evidence type="ECO:0000256" key="7">
    <source>
        <dbReference type="ARBA" id="ARBA00023065"/>
    </source>
</evidence>
<evidence type="ECO:0000256" key="6">
    <source>
        <dbReference type="ARBA" id="ARBA00022989"/>
    </source>
</evidence>
<dbReference type="HAMAP" id="MF_01398">
    <property type="entry name" value="ATP_synth_b_bprime"/>
    <property type="match status" value="1"/>
</dbReference>
<evidence type="ECO:0000256" key="1">
    <source>
        <dbReference type="ARBA" id="ARBA00005513"/>
    </source>
</evidence>
<organism evidence="16 17">
    <name type="scientific">Sphingomonas japonica</name>
    <dbReference type="NCBI Taxonomy" id="511662"/>
    <lineage>
        <taxon>Bacteria</taxon>
        <taxon>Pseudomonadati</taxon>
        <taxon>Pseudomonadota</taxon>
        <taxon>Alphaproteobacteria</taxon>
        <taxon>Sphingomonadales</taxon>
        <taxon>Sphingomonadaceae</taxon>
        <taxon>Sphingomonas</taxon>
    </lineage>
</organism>
<keyword evidence="2 13" id="KW-0813">Transport</keyword>
<dbReference type="InterPro" id="IPR002146">
    <property type="entry name" value="ATP_synth_b/b'su_bac/chlpt"/>
</dbReference>
<comment type="function">
    <text evidence="11">Component of the F(0) channel, it forms part of the peripheral stalk, linking F(1) to F(0). The b'-subunit is a diverged and duplicated form of b found in plants and photosynthetic bacteria.</text>
</comment>
<keyword evidence="4 13" id="KW-0812">Transmembrane</keyword>
<dbReference type="PANTHER" id="PTHR33445:SF1">
    <property type="entry name" value="ATP SYNTHASE SUBUNIT B"/>
    <property type="match status" value="1"/>
</dbReference>
<evidence type="ECO:0000256" key="8">
    <source>
        <dbReference type="ARBA" id="ARBA00023136"/>
    </source>
</evidence>
<comment type="caution">
    <text evidence="16">The sequence shown here is derived from an EMBL/GenBank/DDBJ whole genome shotgun (WGS) entry which is preliminary data.</text>
</comment>
<evidence type="ECO:0000256" key="12">
    <source>
        <dbReference type="ARBA" id="ARBA00037847"/>
    </source>
</evidence>
<dbReference type="InterPro" id="IPR050059">
    <property type="entry name" value="ATP_synthase_B_chain"/>
</dbReference>
<evidence type="ECO:0000313" key="17">
    <source>
        <dbReference type="Proteomes" id="UP000788153"/>
    </source>
</evidence>
<evidence type="ECO:0000256" key="4">
    <source>
        <dbReference type="ARBA" id="ARBA00022692"/>
    </source>
</evidence>
<evidence type="ECO:0000256" key="14">
    <source>
        <dbReference type="RuleBase" id="RU003848"/>
    </source>
</evidence>
<evidence type="ECO:0000256" key="10">
    <source>
        <dbReference type="ARBA" id="ARBA00025198"/>
    </source>
</evidence>
<keyword evidence="17" id="KW-1185">Reference proteome</keyword>
<dbReference type="Pfam" id="PF00430">
    <property type="entry name" value="ATP-synt_B"/>
    <property type="match status" value="1"/>
</dbReference>
<feature type="transmembrane region" description="Helical" evidence="13">
    <location>
        <begin position="15"/>
        <end position="34"/>
    </location>
</feature>
<evidence type="ECO:0000256" key="3">
    <source>
        <dbReference type="ARBA" id="ARBA00022547"/>
    </source>
</evidence>
<evidence type="ECO:0000313" key="16">
    <source>
        <dbReference type="EMBL" id="NIJ24381.1"/>
    </source>
</evidence>
<reference evidence="16 17" key="1">
    <citation type="submission" date="2020-03" db="EMBL/GenBank/DDBJ databases">
        <title>Genomic Encyclopedia of Type Strains, Phase IV (KMG-IV): sequencing the most valuable type-strain genomes for metagenomic binning, comparative biology and taxonomic classification.</title>
        <authorList>
            <person name="Goeker M."/>
        </authorList>
    </citation>
    <scope>NUCLEOTIDE SEQUENCE [LARGE SCALE GENOMIC DNA]</scope>
    <source>
        <strain evidence="16 17">DSM 22753</strain>
    </source>
</reference>
<sequence length="164" mass="17031">MPQISQLVATFASQFFWLAVTFGLVFFVIGRGMVPKVQATVDARDQSVADDLKAAEAARAQADATEEQWRAHENAAREAAQKRIAEARAKATAATEGKLAAANAANDAKLAAAETQIASASASAMTEIETVAAEAARDIVARLSGVEVPVADAQAKVKAVLAHG</sequence>
<keyword evidence="5 13" id="KW-0375">Hydrogen ion transport</keyword>
<dbReference type="EMBL" id="JAASQP010000001">
    <property type="protein sequence ID" value="NIJ24381.1"/>
    <property type="molecule type" value="Genomic_DNA"/>
</dbReference>
<protein>
    <recommendedName>
        <fullName evidence="13">ATP synthase subunit b</fullName>
    </recommendedName>
    <alternativeName>
        <fullName evidence="13">ATP synthase F(0) sector subunit b</fullName>
    </alternativeName>
    <alternativeName>
        <fullName evidence="13">ATPase subunit I</fullName>
    </alternativeName>
    <alternativeName>
        <fullName evidence="13">F-type ATPase subunit b</fullName>
        <shortName evidence="13">F-ATPase subunit b</shortName>
    </alternativeName>
</protein>
<keyword evidence="3 13" id="KW-0138">CF(0)</keyword>
<dbReference type="PANTHER" id="PTHR33445">
    <property type="entry name" value="ATP SYNTHASE SUBUNIT B', CHLOROPLASTIC"/>
    <property type="match status" value="1"/>
</dbReference>
<keyword evidence="13" id="KW-1003">Cell membrane</keyword>
<evidence type="ECO:0000256" key="2">
    <source>
        <dbReference type="ARBA" id="ARBA00022448"/>
    </source>
</evidence>
<comment type="subcellular location">
    <subcellularLocation>
        <location evidence="13">Cell membrane</location>
        <topology evidence="13">Single-pass membrane protein</topology>
    </subcellularLocation>
    <subcellularLocation>
        <location evidence="12">Endomembrane system</location>
        <topology evidence="12">Single-pass membrane protein</topology>
    </subcellularLocation>
</comment>